<reference evidence="2 3" key="1">
    <citation type="journal article" date="2013" name="Genome Announc.">
        <title>Draft Genome Sequence of the Methanotrophic Gammaproteobacterium Methyloglobulus morosus DSM 22980 Strain KoM1.</title>
        <authorList>
            <person name="Poehlein A."/>
            <person name="Deutzmann J.S."/>
            <person name="Daniel R."/>
            <person name="Simeonova D.D."/>
        </authorList>
    </citation>
    <scope>NUCLEOTIDE SEQUENCE [LARGE SCALE GENOMIC DNA]</scope>
    <source>
        <strain evidence="2 3">KoM1</strain>
    </source>
</reference>
<feature type="transmembrane region" description="Helical" evidence="1">
    <location>
        <begin position="465"/>
        <end position="484"/>
    </location>
</feature>
<feature type="transmembrane region" description="Helical" evidence="1">
    <location>
        <begin position="12"/>
        <end position="37"/>
    </location>
</feature>
<dbReference type="InterPro" id="IPR027463">
    <property type="entry name" value="AcrB_DN_DC_subdom"/>
</dbReference>
<dbReference type="Gene3D" id="3.30.70.1440">
    <property type="entry name" value="Multidrug efflux transporter AcrB pore domain"/>
    <property type="match status" value="1"/>
</dbReference>
<dbReference type="Gene3D" id="3.30.70.1430">
    <property type="entry name" value="Multidrug efflux transporter AcrB pore domain"/>
    <property type="match status" value="2"/>
</dbReference>
<dbReference type="SUPFAM" id="SSF82714">
    <property type="entry name" value="Multidrug efflux transporter AcrB TolC docking domain, DN and DC subdomains"/>
    <property type="match status" value="2"/>
</dbReference>
<dbReference type="PATRIC" id="fig|1116472.3.peg.2093"/>
<keyword evidence="1" id="KW-0812">Transmembrane</keyword>
<dbReference type="AlphaFoldDB" id="V5BWA2"/>
<comment type="caution">
    <text evidence="2">The sequence shown here is derived from an EMBL/GenBank/DDBJ whole genome shotgun (WGS) entry which is preliminary data.</text>
</comment>
<accession>V5BWA2</accession>
<dbReference type="Gene3D" id="3.30.2090.10">
    <property type="entry name" value="Multidrug efflux transporter AcrB TolC docking domain, DN and DC subdomains"/>
    <property type="match status" value="2"/>
</dbReference>
<evidence type="ECO:0000256" key="1">
    <source>
        <dbReference type="SAM" id="Phobius"/>
    </source>
</evidence>
<feature type="transmembrane region" description="Helical" evidence="1">
    <location>
        <begin position="892"/>
        <end position="912"/>
    </location>
</feature>
<organism evidence="2 3">
    <name type="scientific">Methyloglobulus morosus KoM1</name>
    <dbReference type="NCBI Taxonomy" id="1116472"/>
    <lineage>
        <taxon>Bacteria</taxon>
        <taxon>Pseudomonadati</taxon>
        <taxon>Pseudomonadota</taxon>
        <taxon>Gammaproteobacteria</taxon>
        <taxon>Methylococcales</taxon>
        <taxon>Methylococcaceae</taxon>
        <taxon>Methyloglobulus</taxon>
    </lineage>
</organism>
<dbReference type="OrthoDB" id="5287122at2"/>
<proteinExistence type="predicted"/>
<dbReference type="RefSeq" id="WP_023494848.1">
    <property type="nucleotide sequence ID" value="NZ_AYLO01000067.1"/>
</dbReference>
<dbReference type="Gene3D" id="1.20.1640.10">
    <property type="entry name" value="Multidrug efflux transporter AcrB transmembrane domain"/>
    <property type="match status" value="2"/>
</dbReference>
<dbReference type="eggNOG" id="COG0841">
    <property type="taxonomic scope" value="Bacteria"/>
</dbReference>
<dbReference type="EMBL" id="AYLO01000067">
    <property type="protein sequence ID" value="ESS72124.1"/>
    <property type="molecule type" value="Genomic_DNA"/>
</dbReference>
<dbReference type="PANTHER" id="PTHR32063">
    <property type="match status" value="1"/>
</dbReference>
<feature type="transmembrane region" description="Helical" evidence="1">
    <location>
        <begin position="995"/>
        <end position="1021"/>
    </location>
</feature>
<dbReference type="PANTHER" id="PTHR32063:SF33">
    <property type="entry name" value="RND SUPERFAMILY EFFLUX PUMP PERMEASE COMPONENT"/>
    <property type="match status" value="1"/>
</dbReference>
<name>V5BWA2_9GAMM</name>
<dbReference type="GO" id="GO:0005886">
    <property type="term" value="C:plasma membrane"/>
    <property type="evidence" value="ECO:0007669"/>
    <property type="project" value="TreeGrafter"/>
</dbReference>
<evidence type="ECO:0000313" key="2">
    <source>
        <dbReference type="EMBL" id="ESS72124.1"/>
    </source>
</evidence>
<dbReference type="STRING" id="1116472.MGMO_70c00190"/>
<sequence>MNDKLLTERSLLAWFAANPVAANFLMILIVLGGWHTLQTIVKEAYPRFAPPRIEITAEYPGAGPTEVQEGVCIPIEEAVHDLTGIKRLKSVAREGLCEIGVEVEQGYSTRELSSSIRVRTQTITTLPKSLEKIEIDDTAWEYPAISVVLYGNAGPLTLRHLAEKVRDDLGVLPGVRATKIWNKNEYEISVEISSERLRQYGLTLAQVAEAIRHNSIDVAGGVLKSNAGELQLRSKHTAYHADALREIPISSRSDGTAVKLGDLATITDGFDDQVFEYWSNGQPSVTIGVMAQNDLVATAEAVREYVLTLSNSLPEGIHYTLRRDNARSFAELLDTLKLEGISGFILVFIVLLLFLSTQVAIWAAVGVMLSVFGAIWFLPMFDVSLNMLSLFGFVLAMGVLVDDAIIVSERIHELQSQGMTGLRGAIRGIQDVWVPVVLGVSIGLITFLPGLFVPPSWALMFMKPVAVVMILSLAFSLVEALLILPAHLAHEVKPTAKPSHLDRIRKVLNRGLELLLSKVYRPLLQSCLVWRYAVAAFFASAILIGWVLIHVDYVKLSLEEDISYDNFHVHLMPPLGTPYAETKAKVQEFLVGLNKAEAELNATQPPGSPSVIEGLDVFLQEVDPTIWVEFSSAARQQFHIKDLIDRWYQHIPNMGDFKPDFHTPTEQDVVDLEIEVRSPDPRELDAVVNILKEKVADFPDITEIEDSRRPGKPELRFALTPEAGRLGIKVQDLAEQVRAAYAGETVQRFIRGRDEVKIMARVPRMERESLPDFKSLPIRLPNGSQAPLGTLATFDYAPGFGALEREDRMGKAGIHAKLAQNSGIKGETVFKNLEASLFPSLMAHYPHVDISAGEAKEEAALLEEGLKTNTVIALVAIYALIAVSFRSYLQPLLFMLAVPVAWLGAVLIHGAMGLTLSFQSVIGMIAASGVVVNDSIVLLDYIQNRKGEEISLHEVIVEACTSRFRPIILVALTNLAGFLPMLFETSEQAKFLVPMTLALTFGLLFGMAATLLLIPACYAILEDVRATLQKSVSSAKKWTTPYRDISF</sequence>
<keyword evidence="1" id="KW-0472">Membrane</keyword>
<feature type="transmembrane region" description="Helical" evidence="1">
    <location>
        <begin position="345"/>
        <end position="378"/>
    </location>
</feature>
<dbReference type="SUPFAM" id="SSF82693">
    <property type="entry name" value="Multidrug efflux transporter AcrB pore domain, PN1, PN2, PC1 and PC2 subdomains"/>
    <property type="match status" value="2"/>
</dbReference>
<feature type="transmembrane region" description="Helical" evidence="1">
    <location>
        <begin position="963"/>
        <end position="983"/>
    </location>
</feature>
<feature type="transmembrane region" description="Helical" evidence="1">
    <location>
        <begin position="432"/>
        <end position="453"/>
    </location>
</feature>
<dbReference type="Pfam" id="PF00873">
    <property type="entry name" value="ACR_tran"/>
    <property type="match status" value="1"/>
</dbReference>
<dbReference type="GO" id="GO:0042910">
    <property type="term" value="F:xenobiotic transmembrane transporter activity"/>
    <property type="evidence" value="ECO:0007669"/>
    <property type="project" value="TreeGrafter"/>
</dbReference>
<keyword evidence="3" id="KW-1185">Reference proteome</keyword>
<dbReference type="InterPro" id="IPR001036">
    <property type="entry name" value="Acrflvin-R"/>
</dbReference>
<feature type="transmembrane region" description="Helical" evidence="1">
    <location>
        <begin position="866"/>
        <end position="885"/>
    </location>
</feature>
<dbReference type="Proteomes" id="UP000017842">
    <property type="component" value="Unassembled WGS sequence"/>
</dbReference>
<gene>
    <name evidence="2" type="primary">nolG</name>
    <name evidence="2" type="ORF">MGMO_70c00190</name>
</gene>
<protein>
    <submittedName>
        <fullName evidence="2">Nodulation protein NolG</fullName>
    </submittedName>
</protein>
<evidence type="ECO:0000313" key="3">
    <source>
        <dbReference type="Proteomes" id="UP000017842"/>
    </source>
</evidence>
<feature type="transmembrane region" description="Helical" evidence="1">
    <location>
        <begin position="918"/>
        <end position="942"/>
    </location>
</feature>
<dbReference type="Gene3D" id="3.30.70.1320">
    <property type="entry name" value="Multidrug efflux transporter AcrB pore domain like"/>
    <property type="match status" value="1"/>
</dbReference>
<dbReference type="PRINTS" id="PR00702">
    <property type="entry name" value="ACRIFLAVINRP"/>
</dbReference>
<keyword evidence="1" id="KW-1133">Transmembrane helix</keyword>
<feature type="transmembrane region" description="Helical" evidence="1">
    <location>
        <begin position="528"/>
        <end position="549"/>
    </location>
</feature>
<dbReference type="SUPFAM" id="SSF82866">
    <property type="entry name" value="Multidrug efflux transporter AcrB transmembrane domain"/>
    <property type="match status" value="2"/>
</dbReference>